<dbReference type="PROSITE" id="PS51257">
    <property type="entry name" value="PROKAR_LIPOPROTEIN"/>
    <property type="match status" value="1"/>
</dbReference>
<keyword evidence="2" id="KW-1185">Reference proteome</keyword>
<dbReference type="InterPro" id="IPR025985">
    <property type="entry name" value="YnbE"/>
</dbReference>
<proteinExistence type="predicted"/>
<dbReference type="HOGENOM" id="CLU_183514_0_0_5"/>
<dbReference type="Pfam" id="PF13617">
    <property type="entry name" value="Lipoprotein_19"/>
    <property type="match status" value="1"/>
</dbReference>
<accession>C6XL15</accession>
<organism evidence="1 2">
    <name type="scientific">Hirschia baltica (strain ATCC 49814 / DSM 5838 / IFAM 1418)</name>
    <dbReference type="NCBI Taxonomy" id="582402"/>
    <lineage>
        <taxon>Bacteria</taxon>
        <taxon>Pseudomonadati</taxon>
        <taxon>Pseudomonadota</taxon>
        <taxon>Alphaproteobacteria</taxon>
        <taxon>Hyphomonadales</taxon>
        <taxon>Hyphomonadaceae</taxon>
        <taxon>Hirschia</taxon>
    </lineage>
</organism>
<evidence type="ECO:0008006" key="3">
    <source>
        <dbReference type="Google" id="ProtNLM"/>
    </source>
</evidence>
<reference evidence="2" key="1">
    <citation type="journal article" date="2011" name="J. Bacteriol.">
        <title>Genome sequences of eight morphologically diverse alphaproteobacteria.</title>
        <authorList>
            <consortium name="US DOE Joint Genome Institute"/>
            <person name="Brown P.J."/>
            <person name="Kysela D.T."/>
            <person name="Buechlein A."/>
            <person name="Hemmerich C."/>
            <person name="Brun Y.V."/>
        </authorList>
    </citation>
    <scope>NUCLEOTIDE SEQUENCE [LARGE SCALE GENOMIC DNA]</scope>
    <source>
        <strain evidence="2">ATCC 49814 / DSM 5838 / IFAM 1418</strain>
    </source>
</reference>
<dbReference type="AlphaFoldDB" id="C6XL15"/>
<dbReference type="EMBL" id="CP001678">
    <property type="protein sequence ID" value="ACT57844.1"/>
    <property type="molecule type" value="Genomic_DNA"/>
</dbReference>
<name>C6XL15_HIRBI</name>
<gene>
    <name evidence="1" type="ordered locus">Hbal_0142</name>
</gene>
<dbReference type="Proteomes" id="UP000002745">
    <property type="component" value="Chromosome"/>
</dbReference>
<sequence length="64" mass="7214">MKKNNFILSSVVIALAMTACSPIVRVQVPEKPITINLNVTIDQNVDLKFDQDIDELIEENPDIF</sequence>
<dbReference type="STRING" id="582402.Hbal_0142"/>
<dbReference type="OrthoDB" id="7428332at2"/>
<evidence type="ECO:0000313" key="1">
    <source>
        <dbReference type="EMBL" id="ACT57844.1"/>
    </source>
</evidence>
<evidence type="ECO:0000313" key="2">
    <source>
        <dbReference type="Proteomes" id="UP000002745"/>
    </source>
</evidence>
<dbReference type="KEGG" id="hba:Hbal_0142"/>
<dbReference type="RefSeq" id="WP_012778002.1">
    <property type="nucleotide sequence ID" value="NC_012982.1"/>
</dbReference>
<protein>
    <recommendedName>
        <fullName evidence="3">Lipoprotein</fullName>
    </recommendedName>
</protein>